<keyword evidence="2" id="KW-1185">Reference proteome</keyword>
<protein>
    <submittedName>
        <fullName evidence="1">Uncharacterized protein</fullName>
    </submittedName>
</protein>
<dbReference type="AlphaFoldDB" id="A0AAV3UH97"/>
<name>A0AAV3UH97_9EURY</name>
<evidence type="ECO:0000313" key="1">
    <source>
        <dbReference type="EMBL" id="GAA5049272.1"/>
    </source>
</evidence>
<comment type="caution">
    <text evidence="1">The sequence shown here is derived from an EMBL/GenBank/DDBJ whole genome shotgun (WGS) entry which is preliminary data.</text>
</comment>
<accession>A0AAV3UH97</accession>
<dbReference type="Gene3D" id="1.10.10.10">
    <property type="entry name" value="Winged helix-like DNA-binding domain superfamily/Winged helix DNA-binding domain"/>
    <property type="match status" value="1"/>
</dbReference>
<dbReference type="GeneID" id="68615950"/>
<dbReference type="InterPro" id="IPR036388">
    <property type="entry name" value="WH-like_DNA-bd_sf"/>
</dbReference>
<organism evidence="1 2">
    <name type="scientific">Haladaptatus pallidirubidus</name>
    <dbReference type="NCBI Taxonomy" id="1008152"/>
    <lineage>
        <taxon>Archaea</taxon>
        <taxon>Methanobacteriati</taxon>
        <taxon>Methanobacteriota</taxon>
        <taxon>Stenosarchaea group</taxon>
        <taxon>Halobacteria</taxon>
        <taxon>Halobacteriales</taxon>
        <taxon>Haladaptataceae</taxon>
        <taxon>Haladaptatus</taxon>
    </lineage>
</organism>
<dbReference type="RefSeq" id="WP_227777241.1">
    <property type="nucleotide sequence ID" value="NZ_BAABKX010000004.1"/>
</dbReference>
<dbReference type="EMBL" id="BAABKX010000004">
    <property type="protein sequence ID" value="GAA5049272.1"/>
    <property type="molecule type" value="Genomic_DNA"/>
</dbReference>
<reference evidence="1 2" key="1">
    <citation type="journal article" date="2019" name="Int. J. Syst. Evol. Microbiol.">
        <title>The Global Catalogue of Microorganisms (GCM) 10K type strain sequencing project: providing services to taxonomists for standard genome sequencing and annotation.</title>
        <authorList>
            <consortium name="The Broad Institute Genomics Platform"/>
            <consortium name="The Broad Institute Genome Sequencing Center for Infectious Disease"/>
            <person name="Wu L."/>
            <person name="Ma J."/>
        </authorList>
    </citation>
    <scope>NUCLEOTIDE SEQUENCE [LARGE SCALE GENOMIC DNA]</scope>
    <source>
        <strain evidence="1 2">JCM 17504</strain>
    </source>
</reference>
<gene>
    <name evidence="1" type="ORF">GCM10025751_21930</name>
</gene>
<sequence length="114" mass="12980">MLRQFDDPSYDQSSAEKAIHQLKQLGEVYEPSTNTLRACRSDHIADFYSGGRSNMKQLIADLEVEYDEGAPVAEYYTVATETHGLPKPLATYELERLKQRGEVYEPSPDHLRTT</sequence>
<dbReference type="Proteomes" id="UP001501729">
    <property type="component" value="Unassembled WGS sequence"/>
</dbReference>
<evidence type="ECO:0000313" key="2">
    <source>
        <dbReference type="Proteomes" id="UP001501729"/>
    </source>
</evidence>
<proteinExistence type="predicted"/>